<reference evidence="3" key="1">
    <citation type="submission" date="2019-09" db="EMBL/GenBank/DDBJ databases">
        <title>Antimicrobial potential of Antarctic Bacteria.</title>
        <authorList>
            <person name="Benaud N."/>
            <person name="Edwards R.J."/>
            <person name="Ferrari B.C."/>
        </authorList>
    </citation>
    <scope>NUCLEOTIDE SEQUENCE [LARGE SCALE GENOMIC DNA]</scope>
    <source>
        <strain evidence="3">SPB151</strain>
    </source>
</reference>
<dbReference type="EMBL" id="CP043661">
    <property type="protein sequence ID" value="QNE17378.1"/>
    <property type="molecule type" value="Genomic_DNA"/>
</dbReference>
<organism evidence="2 3">
    <name type="scientific">Kribbella qitaiheensis</name>
    <dbReference type="NCBI Taxonomy" id="1544730"/>
    <lineage>
        <taxon>Bacteria</taxon>
        <taxon>Bacillati</taxon>
        <taxon>Actinomycetota</taxon>
        <taxon>Actinomycetes</taxon>
        <taxon>Propionibacteriales</taxon>
        <taxon>Kribbellaceae</taxon>
        <taxon>Kribbella</taxon>
    </lineage>
</organism>
<reference evidence="2 3" key="2">
    <citation type="journal article" date="2020" name="Microbiol. Resour. Announc.">
        <title>Antarctic desert soil bacteria exhibit high novel natural product potential, evaluated through long-read genome sequencing and comparative genomics.</title>
        <authorList>
            <person name="Benaud N."/>
            <person name="Edwards R.J."/>
            <person name="Amos T.G."/>
            <person name="D'Agostino P.M."/>
            <person name="Gutierrez-Chavez C."/>
            <person name="Montgomery K."/>
            <person name="Nicetic I."/>
            <person name="Ferrari B.C."/>
        </authorList>
    </citation>
    <scope>NUCLEOTIDE SEQUENCE [LARGE SCALE GENOMIC DNA]</scope>
    <source>
        <strain evidence="2 3">SPB151</strain>
    </source>
</reference>
<protein>
    <submittedName>
        <fullName evidence="2">Uncharacterized protein</fullName>
    </submittedName>
</protein>
<evidence type="ECO:0000313" key="2">
    <source>
        <dbReference type="EMBL" id="QNE17378.1"/>
    </source>
</evidence>
<accession>A0A7G6WTR3</accession>
<name>A0A7G6WTR3_9ACTN</name>
<gene>
    <name evidence="2" type="ORF">F1D05_04900</name>
</gene>
<sequence>MSVRDQVAGPRRDYHCLAGDTGHPKSARSRPRRADRLGRNSPPAEPIGAGSHLGRAPKAKWLAFAPGIGGYLALRGAPAKAKWLAFAPGIGGYLALRGAPAKAKWLAFAPGIGGYLALRGVRVVVDR</sequence>
<evidence type="ECO:0000256" key="1">
    <source>
        <dbReference type="SAM" id="MobiDB-lite"/>
    </source>
</evidence>
<dbReference type="RefSeq" id="WP_185446205.1">
    <property type="nucleotide sequence ID" value="NZ_CP043661.1"/>
</dbReference>
<dbReference type="KEGG" id="kqi:F1D05_04900"/>
<dbReference type="Proteomes" id="UP000515563">
    <property type="component" value="Chromosome"/>
</dbReference>
<proteinExistence type="predicted"/>
<evidence type="ECO:0000313" key="3">
    <source>
        <dbReference type="Proteomes" id="UP000515563"/>
    </source>
</evidence>
<dbReference type="AlphaFoldDB" id="A0A7G6WTR3"/>
<keyword evidence="3" id="KW-1185">Reference proteome</keyword>
<feature type="region of interest" description="Disordered" evidence="1">
    <location>
        <begin position="1"/>
        <end position="52"/>
    </location>
</feature>